<evidence type="ECO:0000256" key="1">
    <source>
        <dbReference type="ARBA" id="ARBA00004141"/>
    </source>
</evidence>
<feature type="transmembrane region" description="Helical" evidence="6">
    <location>
        <begin position="71"/>
        <end position="95"/>
    </location>
</feature>
<dbReference type="PANTHER" id="PTHR43229">
    <property type="entry name" value="NODULATION PROTEIN J"/>
    <property type="match status" value="1"/>
</dbReference>
<dbReference type="InterPro" id="IPR013525">
    <property type="entry name" value="ABC2_TM"/>
</dbReference>
<name>A0ABQ2VS11_9ACTN</name>
<dbReference type="PROSITE" id="PS51012">
    <property type="entry name" value="ABC_TM2"/>
    <property type="match status" value="1"/>
</dbReference>
<gene>
    <name evidence="8" type="ORF">GCM10010211_81960</name>
</gene>
<keyword evidence="2 6" id="KW-0812">Transmembrane</keyword>
<keyword evidence="9" id="KW-1185">Reference proteome</keyword>
<dbReference type="InterPro" id="IPR051784">
    <property type="entry name" value="Nod_factor_ABC_transporter"/>
</dbReference>
<evidence type="ECO:0000256" key="6">
    <source>
        <dbReference type="RuleBase" id="RU361157"/>
    </source>
</evidence>
<feature type="transmembrane region" description="Helical" evidence="6">
    <location>
        <begin position="28"/>
        <end position="51"/>
    </location>
</feature>
<dbReference type="Proteomes" id="UP000654471">
    <property type="component" value="Unassembled WGS sequence"/>
</dbReference>
<comment type="similarity">
    <text evidence="6">Belongs to the ABC-2 integral membrane protein family.</text>
</comment>
<protein>
    <recommendedName>
        <fullName evidence="6">Transport permease protein</fullName>
    </recommendedName>
</protein>
<evidence type="ECO:0000259" key="7">
    <source>
        <dbReference type="PROSITE" id="PS51012"/>
    </source>
</evidence>
<keyword evidence="4 6" id="KW-0472">Membrane</keyword>
<dbReference type="InterPro" id="IPR047817">
    <property type="entry name" value="ABC2_TM_bact-type"/>
</dbReference>
<dbReference type="Pfam" id="PF01061">
    <property type="entry name" value="ABC2_membrane"/>
    <property type="match status" value="1"/>
</dbReference>
<evidence type="ECO:0000313" key="9">
    <source>
        <dbReference type="Proteomes" id="UP000654471"/>
    </source>
</evidence>
<feature type="domain" description="ABC transmembrane type-2" evidence="7">
    <location>
        <begin position="30"/>
        <end position="261"/>
    </location>
</feature>
<dbReference type="PANTHER" id="PTHR43229:SF2">
    <property type="entry name" value="NODULATION PROTEIN J"/>
    <property type="match status" value="1"/>
</dbReference>
<evidence type="ECO:0000256" key="2">
    <source>
        <dbReference type="ARBA" id="ARBA00022692"/>
    </source>
</evidence>
<feature type="transmembrane region" description="Helical" evidence="6">
    <location>
        <begin position="116"/>
        <end position="144"/>
    </location>
</feature>
<dbReference type="PRINTS" id="PR00164">
    <property type="entry name" value="ABC2TRNSPORT"/>
</dbReference>
<dbReference type="PIRSF" id="PIRSF006648">
    <property type="entry name" value="DrrB"/>
    <property type="match status" value="1"/>
</dbReference>
<proteinExistence type="inferred from homology"/>
<comment type="subcellular location">
    <subcellularLocation>
        <location evidence="6">Cell membrane</location>
        <topology evidence="6">Multi-pass membrane protein</topology>
    </subcellularLocation>
    <subcellularLocation>
        <location evidence="1">Membrane</location>
        <topology evidence="1">Multi-pass membrane protein</topology>
    </subcellularLocation>
</comment>
<feature type="transmembrane region" description="Helical" evidence="6">
    <location>
        <begin position="150"/>
        <end position="171"/>
    </location>
</feature>
<feature type="transmembrane region" description="Helical" evidence="6">
    <location>
        <begin position="232"/>
        <end position="255"/>
    </location>
</feature>
<evidence type="ECO:0000256" key="3">
    <source>
        <dbReference type="ARBA" id="ARBA00022989"/>
    </source>
</evidence>
<reference evidence="9" key="1">
    <citation type="journal article" date="2019" name="Int. J. Syst. Evol. Microbiol.">
        <title>The Global Catalogue of Microorganisms (GCM) 10K type strain sequencing project: providing services to taxonomists for standard genome sequencing and annotation.</title>
        <authorList>
            <consortium name="The Broad Institute Genomics Platform"/>
            <consortium name="The Broad Institute Genome Sequencing Center for Infectious Disease"/>
            <person name="Wu L."/>
            <person name="Ma J."/>
        </authorList>
    </citation>
    <scope>NUCLEOTIDE SEQUENCE [LARGE SCALE GENOMIC DNA]</scope>
    <source>
        <strain evidence="9">JCM 3399</strain>
    </source>
</reference>
<keyword evidence="6" id="KW-0813">Transport</keyword>
<keyword evidence="6" id="KW-1003">Cell membrane</keyword>
<organism evidence="8 9">
    <name type="scientific">Streptomyces albospinus</name>
    <dbReference type="NCBI Taxonomy" id="285515"/>
    <lineage>
        <taxon>Bacteria</taxon>
        <taxon>Bacillati</taxon>
        <taxon>Actinomycetota</taxon>
        <taxon>Actinomycetes</taxon>
        <taxon>Kitasatosporales</taxon>
        <taxon>Streptomycetaceae</taxon>
        <taxon>Streptomyces</taxon>
    </lineage>
</organism>
<evidence type="ECO:0000256" key="4">
    <source>
        <dbReference type="ARBA" id="ARBA00023136"/>
    </source>
</evidence>
<accession>A0ABQ2VS11</accession>
<dbReference type="InterPro" id="IPR000412">
    <property type="entry name" value="ABC_2_transport"/>
</dbReference>
<dbReference type="EMBL" id="BMRP01000076">
    <property type="protein sequence ID" value="GGV02230.1"/>
    <property type="molecule type" value="Genomic_DNA"/>
</dbReference>
<dbReference type="RefSeq" id="WP_189308468.1">
    <property type="nucleotide sequence ID" value="NZ_BMRP01000076.1"/>
</dbReference>
<comment type="caution">
    <text evidence="8">The sequence shown here is derived from an EMBL/GenBank/DDBJ whole genome shotgun (WGS) entry which is preliminary data.</text>
</comment>
<evidence type="ECO:0000313" key="8">
    <source>
        <dbReference type="EMBL" id="GGV02230.1"/>
    </source>
</evidence>
<keyword evidence="3 6" id="KW-1133">Transmembrane helix</keyword>
<feature type="transmembrane region" description="Helical" evidence="6">
    <location>
        <begin position="183"/>
        <end position="201"/>
    </location>
</feature>
<evidence type="ECO:0000256" key="5">
    <source>
        <dbReference type="ARBA" id="ARBA00023251"/>
    </source>
</evidence>
<sequence length="263" mass="28087">MTTLAPSPSRVRAITSRNISALRSGPEYWVTVLSGVFEPLMYMLAMGVGLGSLMTSGHWTVDGKEVSYLQYIAPAMLASAAMSGAVSETLIHFFFKLRYQHTFEGMLATPIRPVDIVAGELLWALIRSAAYIAVFLAVIATLGVTTPARALVVFPAGFLVSFAFGALGMVVATRLRGPQDFDAVVVGQLALFLFSGAFAPLSRYPEPLHTLAALLPLYHGVELVRGTAFGHLSLALAGHAAYLLALGVGCLTWTARRIELGDD</sequence>
<keyword evidence="5" id="KW-0046">Antibiotic resistance</keyword>